<organism evidence="1 2">
    <name type="scientific">Alkalicoccobacillus gibsonii</name>
    <dbReference type="NCBI Taxonomy" id="79881"/>
    <lineage>
        <taxon>Bacteria</taxon>
        <taxon>Bacillati</taxon>
        <taxon>Bacillota</taxon>
        <taxon>Bacilli</taxon>
        <taxon>Bacillales</taxon>
        <taxon>Bacillaceae</taxon>
        <taxon>Alkalicoccobacillus</taxon>
    </lineage>
</organism>
<gene>
    <name evidence="1" type="ORF">MKY91_10890</name>
</gene>
<accession>A0ABU9VJ40</accession>
<dbReference type="InterPro" id="IPR025234">
    <property type="entry name" value="YjzH-like"/>
</dbReference>
<comment type="caution">
    <text evidence="1">The sequence shown here is derived from an EMBL/GenBank/DDBJ whole genome shotgun (WGS) entry which is preliminary data.</text>
</comment>
<dbReference type="Proteomes" id="UP001418796">
    <property type="component" value="Unassembled WGS sequence"/>
</dbReference>
<name>A0ABU9VJ40_9BACI</name>
<dbReference type="RefSeq" id="WP_343130545.1">
    <property type="nucleotide sequence ID" value="NZ_JBCITK010000001.1"/>
</dbReference>
<sequence length="58" mass="6881">MEYKVIRLPYINSKRDHQKVADILNKEAEGGWMLDHILQPYIFFGFSFGEHSAILKRE</sequence>
<protein>
    <submittedName>
        <fullName evidence="1">DUF4177 domain-containing protein</fullName>
    </submittedName>
</protein>
<dbReference type="Pfam" id="PF13783">
    <property type="entry name" value="DUF4177"/>
    <property type="match status" value="1"/>
</dbReference>
<proteinExistence type="predicted"/>
<dbReference type="EMBL" id="JBCITK010000001">
    <property type="protein sequence ID" value="MEN0643652.1"/>
    <property type="molecule type" value="Genomic_DNA"/>
</dbReference>
<reference evidence="1 2" key="1">
    <citation type="submission" date="2024-03" db="EMBL/GenBank/DDBJ databases">
        <title>Bacilli Hybrid Assemblies.</title>
        <authorList>
            <person name="Kovac J."/>
        </authorList>
    </citation>
    <scope>NUCLEOTIDE SEQUENCE [LARGE SCALE GENOMIC DNA]</scope>
    <source>
        <strain evidence="1 2">FSL R7-0666</strain>
    </source>
</reference>
<evidence type="ECO:0000313" key="1">
    <source>
        <dbReference type="EMBL" id="MEN0643652.1"/>
    </source>
</evidence>
<evidence type="ECO:0000313" key="2">
    <source>
        <dbReference type="Proteomes" id="UP001418796"/>
    </source>
</evidence>
<keyword evidence="2" id="KW-1185">Reference proteome</keyword>